<accession>B7QKR0</accession>
<evidence type="ECO:0000313" key="2">
    <source>
        <dbReference type="EnsemblMetazoa" id="ISCW014767-PA"/>
    </source>
</evidence>
<sequence length="93" mass="10819">MKRVYKKEYDKSENKKQKALDGAVAIFRQQQQAKKKLAPSDSCQNEFNRYLVEMIAVDGLPPSFFKGLGFNRLLKFLKPKGNLMFPRTMGRFL</sequence>
<dbReference type="VEuPathDB" id="VectorBase:ISCP_008160"/>
<proteinExistence type="predicted"/>
<protein>
    <submittedName>
        <fullName evidence="1 2">Uncharacterized protein</fullName>
    </submittedName>
</protein>
<reference evidence="1 3" key="1">
    <citation type="submission" date="2008-03" db="EMBL/GenBank/DDBJ databases">
        <title>Annotation of Ixodes scapularis.</title>
        <authorList>
            <consortium name="Ixodes scapularis Genome Project Consortium"/>
            <person name="Caler E."/>
            <person name="Hannick L.I."/>
            <person name="Bidwell S."/>
            <person name="Joardar V."/>
            <person name="Thiagarajan M."/>
            <person name="Amedeo P."/>
            <person name="Galinsky K.J."/>
            <person name="Schobel S."/>
            <person name="Inman J."/>
            <person name="Hostetler J."/>
            <person name="Miller J."/>
            <person name="Hammond M."/>
            <person name="Megy K."/>
            <person name="Lawson D."/>
            <person name="Kodira C."/>
            <person name="Sutton G."/>
            <person name="Meyer J."/>
            <person name="Hill C.A."/>
            <person name="Birren B."/>
            <person name="Nene V."/>
            <person name="Collins F."/>
            <person name="Alarcon-Chaidez F."/>
            <person name="Wikel S."/>
            <person name="Strausberg R."/>
        </authorList>
    </citation>
    <scope>NUCLEOTIDE SEQUENCE [LARGE SCALE GENOMIC DNA]</scope>
    <source>
        <strain evidence="3">Wikel</strain>
        <strain evidence="1">Wikel colony</strain>
    </source>
</reference>
<dbReference type="PaxDb" id="6945-B7QKR0"/>
<dbReference type="EnsemblMetazoa" id="ISCW014767-RA">
    <property type="protein sequence ID" value="ISCW014767-PA"/>
    <property type="gene ID" value="ISCW014767"/>
</dbReference>
<keyword evidence="3" id="KW-1185">Reference proteome</keyword>
<dbReference type="EMBL" id="DS961672">
    <property type="protein sequence ID" value="EEC19432.1"/>
    <property type="molecule type" value="Genomic_DNA"/>
</dbReference>
<gene>
    <name evidence="1" type="ORF">IscW_ISCW014767</name>
</gene>
<dbReference type="VEuPathDB" id="VectorBase:ISCW014767"/>
<evidence type="ECO:0000313" key="1">
    <source>
        <dbReference type="EMBL" id="EEC19432.1"/>
    </source>
</evidence>
<organism>
    <name type="scientific">Ixodes scapularis</name>
    <name type="common">Black-legged tick</name>
    <name type="synonym">Deer tick</name>
    <dbReference type="NCBI Taxonomy" id="6945"/>
    <lineage>
        <taxon>Eukaryota</taxon>
        <taxon>Metazoa</taxon>
        <taxon>Ecdysozoa</taxon>
        <taxon>Arthropoda</taxon>
        <taxon>Chelicerata</taxon>
        <taxon>Arachnida</taxon>
        <taxon>Acari</taxon>
        <taxon>Parasitiformes</taxon>
        <taxon>Ixodida</taxon>
        <taxon>Ixodoidea</taxon>
        <taxon>Ixodidae</taxon>
        <taxon>Ixodinae</taxon>
        <taxon>Ixodes</taxon>
    </lineage>
</organism>
<dbReference type="Proteomes" id="UP000001555">
    <property type="component" value="Unassembled WGS sequence"/>
</dbReference>
<dbReference type="EMBL" id="ABJB010920833">
    <property type="status" value="NOT_ANNOTATED_CDS"/>
    <property type="molecule type" value="Genomic_DNA"/>
</dbReference>
<evidence type="ECO:0000313" key="3">
    <source>
        <dbReference type="Proteomes" id="UP000001555"/>
    </source>
</evidence>
<dbReference type="HOGENOM" id="CLU_2402118_0_0_1"/>
<name>B7QKR0_IXOSC</name>
<reference evidence="2" key="2">
    <citation type="submission" date="2020-05" db="UniProtKB">
        <authorList>
            <consortium name="EnsemblMetazoa"/>
        </authorList>
    </citation>
    <scope>IDENTIFICATION</scope>
    <source>
        <strain evidence="2">wikel</strain>
    </source>
</reference>
<dbReference type="InParanoid" id="B7QKR0"/>
<dbReference type="AlphaFoldDB" id="B7QKR0"/>
<dbReference type="OrthoDB" id="6513114at2759"/>
<dbReference type="VEuPathDB" id="VectorBase:ISCI014767"/>